<dbReference type="SUPFAM" id="SSF53474">
    <property type="entry name" value="alpha/beta-Hydrolases"/>
    <property type="match status" value="1"/>
</dbReference>
<gene>
    <name evidence="2" type="ORF">GCM10011394_06280</name>
</gene>
<organism evidence="2 3">
    <name type="scientific">Luteimonas terricola</name>
    <dbReference type="NCBI Taxonomy" id="645597"/>
    <lineage>
        <taxon>Bacteria</taxon>
        <taxon>Pseudomonadati</taxon>
        <taxon>Pseudomonadota</taxon>
        <taxon>Gammaproteobacteria</taxon>
        <taxon>Lysobacterales</taxon>
        <taxon>Lysobacteraceae</taxon>
        <taxon>Luteimonas</taxon>
    </lineage>
</organism>
<accession>A0ABQ2E8J5</accession>
<protein>
    <recommendedName>
        <fullName evidence="1">AB hydrolase-1 domain-containing protein</fullName>
    </recommendedName>
</protein>
<reference evidence="3" key="1">
    <citation type="journal article" date="2019" name="Int. J. Syst. Evol. Microbiol.">
        <title>The Global Catalogue of Microorganisms (GCM) 10K type strain sequencing project: providing services to taxonomists for standard genome sequencing and annotation.</title>
        <authorList>
            <consortium name="The Broad Institute Genomics Platform"/>
            <consortium name="The Broad Institute Genome Sequencing Center for Infectious Disease"/>
            <person name="Wu L."/>
            <person name="Ma J."/>
        </authorList>
    </citation>
    <scope>NUCLEOTIDE SEQUENCE [LARGE SCALE GENOMIC DNA]</scope>
    <source>
        <strain evidence="3">CGMCC 1.8985</strain>
    </source>
</reference>
<dbReference type="Proteomes" id="UP000599009">
    <property type="component" value="Unassembled WGS sequence"/>
</dbReference>
<dbReference type="Pfam" id="PF12697">
    <property type="entry name" value="Abhydrolase_6"/>
    <property type="match status" value="1"/>
</dbReference>
<dbReference type="PANTHER" id="PTHR37946:SF1">
    <property type="entry name" value="SLL1969 PROTEIN"/>
    <property type="match status" value="1"/>
</dbReference>
<dbReference type="EMBL" id="BMME01000001">
    <property type="protein sequence ID" value="GGJ99819.1"/>
    <property type="molecule type" value="Genomic_DNA"/>
</dbReference>
<dbReference type="PANTHER" id="PTHR37946">
    <property type="entry name" value="SLL1969 PROTEIN"/>
    <property type="match status" value="1"/>
</dbReference>
<dbReference type="Gene3D" id="3.40.50.1820">
    <property type="entry name" value="alpha/beta hydrolase"/>
    <property type="match status" value="1"/>
</dbReference>
<evidence type="ECO:0000259" key="1">
    <source>
        <dbReference type="Pfam" id="PF12697"/>
    </source>
</evidence>
<comment type="caution">
    <text evidence="2">The sequence shown here is derived from an EMBL/GenBank/DDBJ whole genome shotgun (WGS) entry which is preliminary data.</text>
</comment>
<proteinExistence type="predicted"/>
<dbReference type="InterPro" id="IPR029058">
    <property type="entry name" value="AB_hydrolase_fold"/>
</dbReference>
<evidence type="ECO:0000313" key="2">
    <source>
        <dbReference type="EMBL" id="GGJ99819.1"/>
    </source>
</evidence>
<feature type="domain" description="AB hydrolase-1" evidence="1">
    <location>
        <begin position="21"/>
        <end position="137"/>
    </location>
</feature>
<dbReference type="RefSeq" id="WP_165942326.1">
    <property type="nucleotide sequence ID" value="NZ_BMME01000001.1"/>
</dbReference>
<name>A0ABQ2E8J5_9GAMM</name>
<dbReference type="InterPro" id="IPR000073">
    <property type="entry name" value="AB_hydrolase_1"/>
</dbReference>
<evidence type="ECO:0000313" key="3">
    <source>
        <dbReference type="Proteomes" id="UP000599009"/>
    </source>
</evidence>
<sequence length="231" mass="23964">MLRAETAKGGPGRALPTATRVLLVHGLWMPPLAMRRLASRLGAAGYGTDIVGYRSIVGSTDSAVRRVRERLRDGPATHVVGHSLGGLMALEALRSEPTLPVTRVVCLGTPLCGSGVAKTLSRHALTTLYLGRSAALLRAGCVALPEGVEVGMIAGRRPRGLGALVARFDGAHDGTVSVDETRVPGLAGHVVVDASHSGLLFSAEAARQAIAFLEQGRFPRSPGCPGEAATR</sequence>
<keyword evidence="3" id="KW-1185">Reference proteome</keyword>